<dbReference type="PROSITE" id="PS51669">
    <property type="entry name" value="4FE4S_MOW_BIS_MGD"/>
    <property type="match status" value="1"/>
</dbReference>
<dbReference type="Gene3D" id="2.40.40.20">
    <property type="match status" value="1"/>
</dbReference>
<evidence type="ECO:0000313" key="10">
    <source>
        <dbReference type="Proteomes" id="UP001606303"/>
    </source>
</evidence>
<dbReference type="CDD" id="cd02766">
    <property type="entry name" value="MopB_3"/>
    <property type="match status" value="1"/>
</dbReference>
<comment type="caution">
    <text evidence="9">The sequence shown here is derived from an EMBL/GenBank/DDBJ whole genome shotgun (WGS) entry which is preliminary data.</text>
</comment>
<dbReference type="SMART" id="SM00926">
    <property type="entry name" value="Molybdop_Fe4S4"/>
    <property type="match status" value="1"/>
</dbReference>
<evidence type="ECO:0000256" key="2">
    <source>
        <dbReference type="ARBA" id="ARBA00010312"/>
    </source>
</evidence>
<evidence type="ECO:0000256" key="1">
    <source>
        <dbReference type="ARBA" id="ARBA00001942"/>
    </source>
</evidence>
<sequence>MSTRTVLGACPHDCPDTCALQVTVEGERVIKVQGRAEHPNTHGALCTKVSRYPERTYHPDRVLHPLKRVSKKTEAPAFVQVSWAEALADIAARLQAIAARDPQRIQPYSYAGTMGLIQGEAMAGRLWNALGAARLDRTICASAGGAGLAATYGHKLGMHTRHFAGAKLIVIWGSNSIASNLHFWTYANQAKREGAKLICIDPRKTETADKCHQHIAVLPGTDGALALGVMHELITHGWLDRAYIDAHVEGWDELREKALAWPPERVAAECGITADEVRGLARDYGTTQPAAIRLNYGMQRVRGGGNAVRLVALLPCLTGAWRHESGGLLLSASGWFAPYKNPALERPDLLAGRTPRMVNMSTIGDALLHTDEPIEAVVVYNSNPVAVAPESPKVVKGFQREDLFTVVLEHFMTDTADLADYVLPATTQLEHLDVHTSYGHTDVLMNQPAIAPLGEAKPNTQIFRELAAALGLTDSCFADTDEQLAAQAFTAEIDLNLLRTQGWQPLPIPEAPFAHGGFRTPSGRASAVGADYVPNYESATSAPELAARYPLAMISPPARNFLNSSFVNVKSLRDIEREPILEMHADDAAARGLVDGARVAAFNDRGRYVATLKVSPRARPGVVNGLGVWWRKLGLDGTNVNEVTHQRLTDLGEAPAFYDCLVQVQAA</sequence>
<dbReference type="Pfam" id="PF04879">
    <property type="entry name" value="Molybdop_Fe4S4"/>
    <property type="match status" value="1"/>
</dbReference>
<organism evidence="9 10">
    <name type="scientific">Pelomonas baiyunensis</name>
    <dbReference type="NCBI Taxonomy" id="3299026"/>
    <lineage>
        <taxon>Bacteria</taxon>
        <taxon>Pseudomonadati</taxon>
        <taxon>Pseudomonadota</taxon>
        <taxon>Betaproteobacteria</taxon>
        <taxon>Burkholderiales</taxon>
        <taxon>Sphaerotilaceae</taxon>
        <taxon>Roseateles</taxon>
    </lineage>
</organism>
<dbReference type="RefSeq" id="WP_394386669.1">
    <property type="nucleotide sequence ID" value="NZ_JBIGIB010000005.1"/>
</dbReference>
<comment type="similarity">
    <text evidence="2">Belongs to the prokaryotic molybdopterin-containing oxidoreductase family.</text>
</comment>
<keyword evidence="10" id="KW-1185">Reference proteome</keyword>
<dbReference type="Pfam" id="PF00384">
    <property type="entry name" value="Molybdopterin"/>
    <property type="match status" value="1"/>
</dbReference>
<evidence type="ECO:0000259" key="8">
    <source>
        <dbReference type="PROSITE" id="PS51669"/>
    </source>
</evidence>
<keyword evidence="4" id="KW-0479">Metal-binding</keyword>
<comment type="cofactor">
    <cofactor evidence="1">
        <name>Mo-bis(molybdopterin guanine dinucleotide)</name>
        <dbReference type="ChEBI" id="CHEBI:60539"/>
    </cofactor>
</comment>
<dbReference type="Gene3D" id="3.40.50.740">
    <property type="match status" value="1"/>
</dbReference>
<accession>A0ABW7H368</accession>
<evidence type="ECO:0000313" key="9">
    <source>
        <dbReference type="EMBL" id="MFG6468476.1"/>
    </source>
</evidence>
<keyword evidence="5" id="KW-0560">Oxidoreductase</keyword>
<dbReference type="InterPro" id="IPR037920">
    <property type="entry name" value="YoaE_C"/>
</dbReference>
<dbReference type="Gene3D" id="3.40.228.10">
    <property type="entry name" value="Dimethylsulfoxide Reductase, domain 2"/>
    <property type="match status" value="1"/>
</dbReference>
<dbReference type="InterPro" id="IPR006656">
    <property type="entry name" value="Mopterin_OxRdtase"/>
</dbReference>
<dbReference type="Gene3D" id="3.30.2070.10">
    <property type="entry name" value="Formate dehydrogenase/DMSO reductase"/>
    <property type="match status" value="1"/>
</dbReference>
<dbReference type="SUPFAM" id="SSF53706">
    <property type="entry name" value="Formate dehydrogenase/DMSO reductase, domains 1-3"/>
    <property type="match status" value="1"/>
</dbReference>
<name>A0ABW7H368_9BURK</name>
<dbReference type="InterPro" id="IPR006657">
    <property type="entry name" value="MoPterin_dinucl-bd_dom"/>
</dbReference>
<keyword evidence="7" id="KW-0411">Iron-sulfur</keyword>
<dbReference type="Proteomes" id="UP001606303">
    <property type="component" value="Unassembled WGS sequence"/>
</dbReference>
<protein>
    <submittedName>
        <fullName evidence="9">Molybdopterin-dependent oxidoreductase</fullName>
    </submittedName>
</protein>
<dbReference type="InterPro" id="IPR006963">
    <property type="entry name" value="Mopterin_OxRdtase_4Fe-4S_dom"/>
</dbReference>
<dbReference type="InterPro" id="IPR009010">
    <property type="entry name" value="Asp_de-COase-like_dom_sf"/>
</dbReference>
<dbReference type="SUPFAM" id="SSF50692">
    <property type="entry name" value="ADC-like"/>
    <property type="match status" value="1"/>
</dbReference>
<proteinExistence type="inferred from homology"/>
<gene>
    <name evidence="9" type="ORF">ACG01O_17770</name>
</gene>
<feature type="domain" description="4Fe-4S Mo/W bis-MGD-type" evidence="8">
    <location>
        <begin position="3"/>
        <end position="60"/>
    </location>
</feature>
<reference evidence="9 10" key="1">
    <citation type="submission" date="2024-08" db="EMBL/GenBank/DDBJ databases">
        <authorList>
            <person name="Lu H."/>
        </authorList>
    </citation>
    <scope>NUCLEOTIDE SEQUENCE [LARGE SCALE GENOMIC DNA]</scope>
    <source>
        <strain evidence="9 10">BYS87W</strain>
    </source>
</reference>
<dbReference type="CDD" id="cd02786">
    <property type="entry name" value="MopB_CT_3"/>
    <property type="match status" value="1"/>
</dbReference>
<dbReference type="InterPro" id="IPR050612">
    <property type="entry name" value="Prok_Mopterin_Oxidored"/>
</dbReference>
<evidence type="ECO:0000256" key="7">
    <source>
        <dbReference type="ARBA" id="ARBA00023014"/>
    </source>
</evidence>
<evidence type="ECO:0000256" key="6">
    <source>
        <dbReference type="ARBA" id="ARBA00023004"/>
    </source>
</evidence>
<keyword evidence="3" id="KW-0500">Molybdenum</keyword>
<dbReference type="PROSITE" id="PS00490">
    <property type="entry name" value="MOLYBDOPTERIN_PROK_2"/>
    <property type="match status" value="1"/>
</dbReference>
<dbReference type="EMBL" id="JBIGIB010000005">
    <property type="protein sequence ID" value="MFG6468476.1"/>
    <property type="molecule type" value="Genomic_DNA"/>
</dbReference>
<dbReference type="Gene3D" id="2.20.25.90">
    <property type="entry name" value="ADC-like domains"/>
    <property type="match status" value="1"/>
</dbReference>
<dbReference type="InterPro" id="IPR006655">
    <property type="entry name" value="Mopterin_OxRdtase_prok_CS"/>
</dbReference>
<evidence type="ECO:0000256" key="4">
    <source>
        <dbReference type="ARBA" id="ARBA00022723"/>
    </source>
</evidence>
<dbReference type="Pfam" id="PF01568">
    <property type="entry name" value="Molydop_binding"/>
    <property type="match status" value="1"/>
</dbReference>
<dbReference type="PANTHER" id="PTHR43742:SF6">
    <property type="entry name" value="OXIDOREDUCTASE YYAE-RELATED"/>
    <property type="match status" value="1"/>
</dbReference>
<keyword evidence="6" id="KW-0408">Iron</keyword>
<dbReference type="PANTHER" id="PTHR43742">
    <property type="entry name" value="TRIMETHYLAMINE-N-OXIDE REDUCTASE"/>
    <property type="match status" value="1"/>
</dbReference>
<evidence type="ECO:0000256" key="3">
    <source>
        <dbReference type="ARBA" id="ARBA00022505"/>
    </source>
</evidence>
<evidence type="ECO:0000256" key="5">
    <source>
        <dbReference type="ARBA" id="ARBA00023002"/>
    </source>
</evidence>